<dbReference type="Proteomes" id="UP000831701">
    <property type="component" value="Chromosome 4"/>
</dbReference>
<accession>A0ACB8WZX3</accession>
<gene>
    <name evidence="1" type="ORF">L3Q82_006659</name>
</gene>
<keyword evidence="2" id="KW-1185">Reference proteome</keyword>
<reference evidence="1" key="1">
    <citation type="submission" date="2022-04" db="EMBL/GenBank/DDBJ databases">
        <title>Jade perch genome.</title>
        <authorList>
            <person name="Chao B."/>
        </authorList>
    </citation>
    <scope>NUCLEOTIDE SEQUENCE</scope>
    <source>
        <strain evidence="1">CB-2022</strain>
    </source>
</reference>
<proteinExistence type="predicted"/>
<name>A0ACB8WZX3_9TELE</name>
<sequence length="505" mass="54871">MAEGAKIPKKGSKKTVVKAAKSGKKKRRTRKESYAIYVYKVLKQVHPDTGISSKAMGIMNSFVSDIFERIAGEASRLAHYNKRSTITSREIQTAVRLLLPGELAKHAVSEGTKAVTKYTSSKTQTCSSTSSGQTVFGGERCRHDHGQQTHQHLKRMVTNRTLIQTRGVRTSRSFKLPEKEPRAAKAEKPAGRKKRATRKAAVKDQEVKWRSLIQISEGSTSVSGQTGQNITLSCNYDVKHGALPACWNRGKIPLSSCNNRLISTDGHRVIKETGASSRYQLVGRLDKGDVSLTILNVSEGDSGLYGCRVEIPGWFNDETHHFDVTVMRVRSRGSEVVKVRGQHRWRVNMSQRQQKHRAAEHAARHDFPVPPPSSPRFCSTTTTDGERERGVGAPRGAALVALVTGRSQEGPLVVGGVSSTCVGLRKGDVVVTLCGSDLDPILIQDSVGCPVMCDLFAGPVVLVVPGLILQSLSGSGVAAEFKLEYFWSIKTGGEAAEVSGASLVM</sequence>
<evidence type="ECO:0000313" key="1">
    <source>
        <dbReference type="EMBL" id="KAI3373376.1"/>
    </source>
</evidence>
<comment type="caution">
    <text evidence="1">The sequence shown here is derived from an EMBL/GenBank/DDBJ whole genome shotgun (WGS) entry which is preliminary data.</text>
</comment>
<dbReference type="EMBL" id="CM041534">
    <property type="protein sequence ID" value="KAI3373376.1"/>
    <property type="molecule type" value="Genomic_DNA"/>
</dbReference>
<organism evidence="1 2">
    <name type="scientific">Scortum barcoo</name>
    <name type="common">barcoo grunter</name>
    <dbReference type="NCBI Taxonomy" id="214431"/>
    <lineage>
        <taxon>Eukaryota</taxon>
        <taxon>Metazoa</taxon>
        <taxon>Chordata</taxon>
        <taxon>Craniata</taxon>
        <taxon>Vertebrata</taxon>
        <taxon>Euteleostomi</taxon>
        <taxon>Actinopterygii</taxon>
        <taxon>Neopterygii</taxon>
        <taxon>Teleostei</taxon>
        <taxon>Neoteleostei</taxon>
        <taxon>Acanthomorphata</taxon>
        <taxon>Eupercaria</taxon>
        <taxon>Centrarchiformes</taxon>
        <taxon>Terapontoidei</taxon>
        <taxon>Terapontidae</taxon>
        <taxon>Scortum</taxon>
    </lineage>
</organism>
<evidence type="ECO:0000313" key="2">
    <source>
        <dbReference type="Proteomes" id="UP000831701"/>
    </source>
</evidence>
<protein>
    <submittedName>
        <fullName evidence="1">Uncharacterized protein</fullName>
    </submittedName>
</protein>